<feature type="region of interest" description="Disordered" evidence="7">
    <location>
        <begin position="239"/>
        <end position="269"/>
    </location>
</feature>
<protein>
    <submittedName>
        <fullName evidence="8">Uncharacterized protein</fullName>
    </submittedName>
</protein>
<dbReference type="PROSITE" id="PS50005">
    <property type="entry name" value="TPR"/>
    <property type="match status" value="2"/>
</dbReference>
<sequence>MSAFAAMMGGAECSTSSNPLNQFVKAGHQDHSLHGQHAGPAAGPIHGHAQSMRSHTPQDQLAADDAAVRFFEQQHGAATPLGMDQLRSEIDAMARVALKNDRVNEREWASQYRPAGSNLSPAEIARMQDQFRMPAGQEGRPSDFAQEFHSLQHQHQQHHAQSVGPAAGPASAMYAQSRPGFAPSYGAFGTMGGGGGGASYMPMHSNYATPPMAQQSTADLKGKGRFVELDDADWEAQFAQVASSSSAPQQSAESQQVSASAAQEQEESTANLLDHGEIDVDASESDAQLLKDLESTWAAMRNQLDASNGTSDAELAQWEAQFGSQFNDIHGSPLLDADEADDLFDNIPASARSRRSQWNKDNVDAFLQDQTPFPYNEENDYLEHADPYAEGMRLLQEGAPLSEAALAFEAACRKDETRAEAWKAAGETWAADEREVKGIRALEKAVACGGPAGISAWLSLAVAYVNEGQELRALATLEKWLSIAYPSTSLPALDAMQIKSPWDASNRVIDLFLAAAQAGPAHRAPGQSSDLGIVDPDVQVGLGILFYSNSEYEKAKDCFEAALSIRPNDFALWNRLGATLANSGHPEDAIQAYRKALDLRPTFTRAIYNLGVSCLNIGCYHEAAEHLLAALQGQMTREEMAQNRKGKGRGDADLGRAELGDGSDNLWHTLRRAFLCMDRHDLADKAMPGASLDEFRGEFEF</sequence>
<feature type="repeat" description="TPR" evidence="6">
    <location>
        <begin position="536"/>
        <end position="569"/>
    </location>
</feature>
<dbReference type="OrthoDB" id="10006023at2759"/>
<dbReference type="Proteomes" id="UP000237144">
    <property type="component" value="Unassembled WGS sequence"/>
</dbReference>
<keyword evidence="5 6" id="KW-0802">TPR repeat</keyword>
<dbReference type="PANTHER" id="PTHR10130:SF9">
    <property type="entry name" value="PEROXISOMAL TARGETING SIGNAL RECEPTOR"/>
    <property type="match status" value="1"/>
</dbReference>
<dbReference type="InterPro" id="IPR019734">
    <property type="entry name" value="TPR_rpt"/>
</dbReference>
<dbReference type="PANTHER" id="PTHR10130">
    <property type="entry name" value="PEROXISOMAL TARGETING SIGNAL 1 RECEPTOR PEX5"/>
    <property type="match status" value="1"/>
</dbReference>
<evidence type="ECO:0000256" key="5">
    <source>
        <dbReference type="ARBA" id="ARBA00022803"/>
    </source>
</evidence>
<feature type="repeat" description="TPR" evidence="6">
    <location>
        <begin position="570"/>
        <end position="603"/>
    </location>
</feature>
<dbReference type="AlphaFoldDB" id="A0A2S5B2I8"/>
<comment type="caution">
    <text evidence="8">The sequence shown here is derived from an EMBL/GenBank/DDBJ whole genome shotgun (WGS) entry which is preliminary data.</text>
</comment>
<dbReference type="InterPro" id="IPR011990">
    <property type="entry name" value="TPR-like_helical_dom_sf"/>
</dbReference>
<keyword evidence="3" id="KW-0963">Cytoplasm</keyword>
<name>A0A2S5B2I8_9BASI</name>
<evidence type="ECO:0000256" key="3">
    <source>
        <dbReference type="ARBA" id="ARBA00022490"/>
    </source>
</evidence>
<evidence type="ECO:0000313" key="8">
    <source>
        <dbReference type="EMBL" id="POY70901.1"/>
    </source>
</evidence>
<proteinExistence type="inferred from homology"/>
<dbReference type="GO" id="GO:0005778">
    <property type="term" value="C:peroxisomal membrane"/>
    <property type="evidence" value="ECO:0007669"/>
    <property type="project" value="TreeGrafter"/>
</dbReference>
<comment type="similarity">
    <text evidence="2">Belongs to the peroxisomal targeting signal receptor family.</text>
</comment>
<dbReference type="GO" id="GO:0016560">
    <property type="term" value="P:protein import into peroxisome matrix, docking"/>
    <property type="evidence" value="ECO:0007669"/>
    <property type="project" value="TreeGrafter"/>
</dbReference>
<dbReference type="Pfam" id="PF13181">
    <property type="entry name" value="TPR_8"/>
    <property type="match status" value="1"/>
</dbReference>
<evidence type="ECO:0000256" key="4">
    <source>
        <dbReference type="ARBA" id="ARBA00022737"/>
    </source>
</evidence>
<dbReference type="SMART" id="SM00028">
    <property type="entry name" value="TPR"/>
    <property type="match status" value="4"/>
</dbReference>
<accession>A0A2S5B2I8</accession>
<gene>
    <name evidence="8" type="ORF">BMF94_6079</name>
</gene>
<dbReference type="STRING" id="741276.A0A2S5B2I8"/>
<keyword evidence="9" id="KW-1185">Reference proteome</keyword>
<evidence type="ECO:0000256" key="2">
    <source>
        <dbReference type="ARBA" id="ARBA00005348"/>
    </source>
</evidence>
<comment type="subcellular location">
    <subcellularLocation>
        <location evidence="1">Cytoplasm</location>
    </subcellularLocation>
</comment>
<dbReference type="Gene3D" id="1.25.40.10">
    <property type="entry name" value="Tetratricopeptide repeat domain"/>
    <property type="match status" value="1"/>
</dbReference>
<dbReference type="Pfam" id="PF00515">
    <property type="entry name" value="TPR_1"/>
    <property type="match status" value="1"/>
</dbReference>
<dbReference type="GO" id="GO:0005829">
    <property type="term" value="C:cytosol"/>
    <property type="evidence" value="ECO:0007669"/>
    <property type="project" value="TreeGrafter"/>
</dbReference>
<dbReference type="InterPro" id="IPR024111">
    <property type="entry name" value="PEX5/PEX5L"/>
</dbReference>
<feature type="region of interest" description="Disordered" evidence="7">
    <location>
        <begin position="31"/>
        <end position="60"/>
    </location>
</feature>
<evidence type="ECO:0000256" key="7">
    <source>
        <dbReference type="SAM" id="MobiDB-lite"/>
    </source>
</evidence>
<evidence type="ECO:0000256" key="6">
    <source>
        <dbReference type="PROSITE-ProRule" id="PRU00339"/>
    </source>
</evidence>
<keyword evidence="4" id="KW-0677">Repeat</keyword>
<dbReference type="SUPFAM" id="SSF48452">
    <property type="entry name" value="TPR-like"/>
    <property type="match status" value="1"/>
</dbReference>
<feature type="compositionally biased region" description="Low complexity" evidence="7">
    <location>
        <begin position="35"/>
        <end position="50"/>
    </location>
</feature>
<reference evidence="8 9" key="1">
    <citation type="journal article" date="2018" name="Front. Microbiol.">
        <title>Prospects for Fungal Bioremediation of Acidic Radioactive Waste Sites: Characterization and Genome Sequence of Rhodotorula taiwanensis MD1149.</title>
        <authorList>
            <person name="Tkavc R."/>
            <person name="Matrosova V.Y."/>
            <person name="Grichenko O.E."/>
            <person name="Gostincar C."/>
            <person name="Volpe R.P."/>
            <person name="Klimenkova P."/>
            <person name="Gaidamakova E.K."/>
            <person name="Zhou C.E."/>
            <person name="Stewart B.J."/>
            <person name="Lyman M.G."/>
            <person name="Malfatti S.A."/>
            <person name="Rubinfeld B."/>
            <person name="Courtot M."/>
            <person name="Singh J."/>
            <person name="Dalgard C.L."/>
            <person name="Hamilton T."/>
            <person name="Frey K.G."/>
            <person name="Gunde-Cimerman N."/>
            <person name="Dugan L."/>
            <person name="Daly M.J."/>
        </authorList>
    </citation>
    <scope>NUCLEOTIDE SEQUENCE [LARGE SCALE GENOMIC DNA]</scope>
    <source>
        <strain evidence="8 9">MD1149</strain>
    </source>
</reference>
<dbReference type="EMBL" id="PJQD01000096">
    <property type="protein sequence ID" value="POY70901.1"/>
    <property type="molecule type" value="Genomic_DNA"/>
</dbReference>
<evidence type="ECO:0000256" key="1">
    <source>
        <dbReference type="ARBA" id="ARBA00004496"/>
    </source>
</evidence>
<feature type="compositionally biased region" description="Low complexity" evidence="7">
    <location>
        <begin position="239"/>
        <end position="263"/>
    </location>
</feature>
<evidence type="ECO:0000313" key="9">
    <source>
        <dbReference type="Proteomes" id="UP000237144"/>
    </source>
</evidence>
<dbReference type="GO" id="GO:0005052">
    <property type="term" value="F:peroxisome matrix targeting signal-1 binding"/>
    <property type="evidence" value="ECO:0007669"/>
    <property type="project" value="TreeGrafter"/>
</dbReference>
<organism evidence="8 9">
    <name type="scientific">Rhodotorula taiwanensis</name>
    <dbReference type="NCBI Taxonomy" id="741276"/>
    <lineage>
        <taxon>Eukaryota</taxon>
        <taxon>Fungi</taxon>
        <taxon>Dikarya</taxon>
        <taxon>Basidiomycota</taxon>
        <taxon>Pucciniomycotina</taxon>
        <taxon>Microbotryomycetes</taxon>
        <taxon>Sporidiobolales</taxon>
        <taxon>Sporidiobolaceae</taxon>
        <taxon>Rhodotorula</taxon>
    </lineage>
</organism>